<dbReference type="Pfam" id="PF03304">
    <property type="entry name" value="Mlp"/>
    <property type="match status" value="1"/>
</dbReference>
<keyword evidence="3 10" id="KW-0732">Signal</keyword>
<evidence type="ECO:0000313" key="11">
    <source>
        <dbReference type="EMBL" id="MBB5141875.1"/>
    </source>
</evidence>
<dbReference type="AlphaFoldDB" id="A0AB34Z3V4"/>
<evidence type="ECO:0000256" key="10">
    <source>
        <dbReference type="SAM" id="SignalP"/>
    </source>
</evidence>
<feature type="chain" id="PRO_5044346724" description="Mlp lipoprotein family protein" evidence="10">
    <location>
        <begin position="25"/>
        <end position="149"/>
    </location>
</feature>
<evidence type="ECO:0000256" key="2">
    <source>
        <dbReference type="ARBA" id="ARBA00008380"/>
    </source>
</evidence>
<name>A0AB34Z3V4_BORAF</name>
<sequence length="149" mass="17138">MKIINILFCLFFILLNSCNSDNNAAFKKNNKNIPQEVKSRKKRDLSEQEKPKSPKELLIEKLDEDQKKQLEWLKDTLENEKFDKFLGYDENKIKEALDHIKTQLDSCNGKENAENLKTTFKEVVKGALGDGIDNFKTSASSTCQVHQAQ</sequence>
<feature type="region of interest" description="Disordered" evidence="9">
    <location>
        <begin position="35"/>
        <end position="56"/>
    </location>
</feature>
<dbReference type="Proteomes" id="UP000529652">
    <property type="component" value="Unassembled WGS sequence"/>
</dbReference>
<feature type="compositionally biased region" description="Basic and acidic residues" evidence="9">
    <location>
        <begin position="44"/>
        <end position="56"/>
    </location>
</feature>
<dbReference type="GO" id="GO:0009279">
    <property type="term" value="C:cell outer membrane"/>
    <property type="evidence" value="ECO:0007669"/>
    <property type="project" value="UniProtKB-SubCell"/>
</dbReference>
<evidence type="ECO:0000313" key="12">
    <source>
        <dbReference type="Proteomes" id="UP000529652"/>
    </source>
</evidence>
<evidence type="ECO:0000256" key="4">
    <source>
        <dbReference type="ARBA" id="ARBA00023136"/>
    </source>
</evidence>
<comment type="similarity">
    <text evidence="2">Belongs to the Multicopy lipoprotein (Mlp) family.</text>
</comment>
<dbReference type="EMBL" id="JACHGM010000022">
    <property type="protein sequence ID" value="MBB5141875.1"/>
    <property type="molecule type" value="Genomic_DNA"/>
</dbReference>
<evidence type="ECO:0000256" key="1">
    <source>
        <dbReference type="ARBA" id="ARBA00004459"/>
    </source>
</evidence>
<gene>
    <name evidence="11" type="ORF">HNP63_001296</name>
</gene>
<organism evidence="11 12">
    <name type="scientific">Borreliella afzelii</name>
    <name type="common">Borrelia afzelii</name>
    <dbReference type="NCBI Taxonomy" id="29518"/>
    <lineage>
        <taxon>Bacteria</taxon>
        <taxon>Pseudomonadati</taxon>
        <taxon>Spirochaetota</taxon>
        <taxon>Spirochaetia</taxon>
        <taxon>Spirochaetales</taxon>
        <taxon>Borreliaceae</taxon>
        <taxon>Borreliella</taxon>
    </lineage>
</organism>
<dbReference type="InterPro" id="IPR004983">
    <property type="entry name" value="Mlp"/>
</dbReference>
<dbReference type="RefSeq" id="WP_183227653.1">
    <property type="nucleotide sequence ID" value="NZ_JACHGM010000022.1"/>
</dbReference>
<keyword evidence="7" id="KW-0449">Lipoprotein</keyword>
<reference evidence="11 12" key="1">
    <citation type="submission" date="2020-08" db="EMBL/GenBank/DDBJ databases">
        <title>Genomic Encyclopedia of Type Strains, Phase IV (KMG-IV): sequencing the most valuable type-strain genomes for metagenomic binning, comparative biology and taxonomic classification.</title>
        <authorList>
            <person name="Goeker M."/>
        </authorList>
    </citation>
    <scope>NUCLEOTIDE SEQUENCE [LARGE SCALE GENOMIC DNA]</scope>
    <source>
        <strain evidence="11 12">DSM 10508</strain>
    </source>
</reference>
<evidence type="ECO:0000256" key="6">
    <source>
        <dbReference type="ARBA" id="ARBA00023237"/>
    </source>
</evidence>
<evidence type="ECO:0000256" key="8">
    <source>
        <dbReference type="ARBA" id="ARBA00046007"/>
    </source>
</evidence>
<evidence type="ECO:0000256" key="9">
    <source>
        <dbReference type="SAM" id="MobiDB-lite"/>
    </source>
</evidence>
<comment type="caution">
    <text evidence="11">The sequence shown here is derived from an EMBL/GenBank/DDBJ whole genome shotgun (WGS) entry which is preliminary data.</text>
</comment>
<keyword evidence="4" id="KW-0472">Membrane</keyword>
<proteinExistence type="inferred from homology"/>
<evidence type="ECO:0000256" key="5">
    <source>
        <dbReference type="ARBA" id="ARBA00023139"/>
    </source>
</evidence>
<keyword evidence="6" id="KW-0998">Cell outer membrane</keyword>
<evidence type="ECO:0000256" key="3">
    <source>
        <dbReference type="ARBA" id="ARBA00022729"/>
    </source>
</evidence>
<feature type="signal peptide" evidence="10">
    <location>
        <begin position="1"/>
        <end position="24"/>
    </location>
</feature>
<protein>
    <recommendedName>
        <fullName evidence="13">Mlp lipoprotein family protein</fullName>
    </recommendedName>
</protein>
<keyword evidence="5" id="KW-0564">Palmitate</keyword>
<comment type="subcellular location">
    <subcellularLocation>
        <location evidence="1">Cell outer membrane</location>
        <topology evidence="1">Lipid-anchor</topology>
    </subcellularLocation>
</comment>
<comment type="function">
    <text evidence="8">An outer membrane protein that may participate in pathogenesis. Some human Lyme disease patients have antibodies against this protein. The Mlp proteins probably undergo intragenic recombination, generating new alleles.</text>
</comment>
<accession>A0AB34Z3V4</accession>
<evidence type="ECO:0008006" key="13">
    <source>
        <dbReference type="Google" id="ProtNLM"/>
    </source>
</evidence>
<evidence type="ECO:0000256" key="7">
    <source>
        <dbReference type="ARBA" id="ARBA00023288"/>
    </source>
</evidence>